<dbReference type="InterPro" id="IPR036388">
    <property type="entry name" value="WH-like_DNA-bd_sf"/>
</dbReference>
<dbReference type="PANTHER" id="PTHR16305">
    <property type="entry name" value="TESTICULAR SOLUBLE ADENYLYL CYCLASE"/>
    <property type="match status" value="1"/>
</dbReference>
<proteinExistence type="predicted"/>
<dbReference type="RefSeq" id="WP_301130981.1">
    <property type="nucleotide sequence ID" value="NZ_JAUHPW010000001.1"/>
</dbReference>
<reference evidence="4" key="1">
    <citation type="submission" date="2023-06" db="EMBL/GenBank/DDBJ databases">
        <title>Sysu t00192.</title>
        <authorList>
            <person name="Gao L."/>
            <person name="Fang B.-Z."/>
            <person name="Li W.-J."/>
        </authorList>
    </citation>
    <scope>NUCLEOTIDE SEQUENCE</scope>
    <source>
        <strain evidence="4">SYSU T00192</strain>
    </source>
</reference>
<gene>
    <name evidence="4" type="ORF">QQX09_01790</name>
</gene>
<dbReference type="CDD" id="cd06170">
    <property type="entry name" value="LuxR_C_like"/>
    <property type="match status" value="1"/>
</dbReference>
<evidence type="ECO:0000313" key="5">
    <source>
        <dbReference type="Proteomes" id="UP001172728"/>
    </source>
</evidence>
<feature type="domain" description="HTH luxR-type" evidence="3">
    <location>
        <begin position="899"/>
        <end position="964"/>
    </location>
</feature>
<keyword evidence="5" id="KW-1185">Reference proteome</keyword>
<dbReference type="PROSITE" id="PS50043">
    <property type="entry name" value="HTH_LUXR_2"/>
    <property type="match status" value="1"/>
</dbReference>
<dbReference type="SUPFAM" id="SSF48452">
    <property type="entry name" value="TPR-like"/>
    <property type="match status" value="1"/>
</dbReference>
<dbReference type="Gene3D" id="3.40.50.300">
    <property type="entry name" value="P-loop containing nucleotide triphosphate hydrolases"/>
    <property type="match status" value="1"/>
</dbReference>
<accession>A0ABT8G632</accession>
<comment type="caution">
    <text evidence="4">The sequence shown here is derived from an EMBL/GenBank/DDBJ whole genome shotgun (WGS) entry which is preliminary data.</text>
</comment>
<evidence type="ECO:0000256" key="1">
    <source>
        <dbReference type="ARBA" id="ARBA00022741"/>
    </source>
</evidence>
<dbReference type="Gene3D" id="1.25.40.10">
    <property type="entry name" value="Tetratricopeptide repeat domain"/>
    <property type="match status" value="1"/>
</dbReference>
<keyword evidence="2" id="KW-0067">ATP-binding</keyword>
<dbReference type="PANTHER" id="PTHR16305:SF35">
    <property type="entry name" value="TRANSCRIPTIONAL ACTIVATOR DOMAIN"/>
    <property type="match status" value="1"/>
</dbReference>
<dbReference type="Pfam" id="PF00196">
    <property type="entry name" value="GerE"/>
    <property type="match status" value="1"/>
</dbReference>
<dbReference type="Pfam" id="PF13191">
    <property type="entry name" value="AAA_16"/>
    <property type="match status" value="1"/>
</dbReference>
<dbReference type="Proteomes" id="UP001172728">
    <property type="component" value="Unassembled WGS sequence"/>
</dbReference>
<sequence>MSEPRETPRLVGRERELAVIADALAAGARGEPAAVIVRGEAGIGKSRLARETADRARAMPGTVVATGACIDAGTVGAPFGAVRRLLHELACEVGVDALGAAAGSARVRGTLARLVPELEDAGDAPPPTGADFVSEAVERVIENLSADHHLVLVLEDLHWADDATRALVRTLGATLRASRLSLVLTYRADDVSRGHPLRAVVAELERNRAIRTLDVGRLERHEVAEQMRLLTGEEPPAAAVAAVHARADGVPLYVEELVLGPDEPLAGTLEDIVLARYERLGPEAQAVARLLSVAGERVDDALLAEAWEGDEADLATGLREGIAAGAMVAVEPGLAFHHALLREAVYRELLPGERVAAHRTFATIFQARVDAGELSLAAGAAHHWAEAHDVDRAFAATAAAVDAARAQYAVATAARLGERLLEMWDGATDPASVVGLPELAMRCQVAEDLRDAGQGRAAMRLIEDTLATAPADGADLERARLHAAAMSLAAEHVGDGAAVAHLEPLEALLRSRDDTDAAALPYRVQALAARAHVTAAPGSAALADACVALSERFDDPAVRSMALCKRAVVRCRVGGYEDALADLREALAIDEGAMLWGRCATANVVDTLNRLGRFDEAVEAGLTALSEAIDEGLERSIGAPITANVAEALVNAGRGAEALPHLRRCAALVRGESPRWEEFLLELEAIAALWDDRLETAADVMRAAEPLVADPVDDAEAAFNWAGLTIDLALARAADASPVESRRLLEHALEAARALLHPEALREVSSTPMLLLAACRAVAAARGARMAVDPAIVARAVEVREAQPPHAATSYTPALAAALLADEDVTEAWRAAVVACESGRPPRRLVHEARLRLALALRRDGDRRAAEGLLATVAREAPAEGAGLVGRWAREALSRRESEPSGLGSLTAREREVLALVAAGMTNPQIGAHLHIAAKTASVHVSAILAKIGAANRAEAAAWFAAHRRDAA</sequence>
<keyword evidence="1" id="KW-0547">Nucleotide-binding</keyword>
<dbReference type="Gene3D" id="1.10.10.10">
    <property type="entry name" value="Winged helix-like DNA-binding domain superfamily/Winged helix DNA-binding domain"/>
    <property type="match status" value="1"/>
</dbReference>
<dbReference type="SUPFAM" id="SSF46894">
    <property type="entry name" value="C-terminal effector domain of the bipartite response regulators"/>
    <property type="match status" value="1"/>
</dbReference>
<dbReference type="EMBL" id="JAUHPW010000001">
    <property type="protein sequence ID" value="MDN4474578.1"/>
    <property type="molecule type" value="Genomic_DNA"/>
</dbReference>
<evidence type="ECO:0000313" key="4">
    <source>
        <dbReference type="EMBL" id="MDN4474578.1"/>
    </source>
</evidence>
<dbReference type="InterPro" id="IPR011990">
    <property type="entry name" value="TPR-like_helical_dom_sf"/>
</dbReference>
<dbReference type="SUPFAM" id="SSF52540">
    <property type="entry name" value="P-loop containing nucleoside triphosphate hydrolases"/>
    <property type="match status" value="1"/>
</dbReference>
<dbReference type="InterPro" id="IPR041664">
    <property type="entry name" value="AAA_16"/>
</dbReference>
<dbReference type="InterPro" id="IPR000792">
    <property type="entry name" value="Tscrpt_reg_LuxR_C"/>
</dbReference>
<evidence type="ECO:0000259" key="3">
    <source>
        <dbReference type="PROSITE" id="PS50043"/>
    </source>
</evidence>
<organism evidence="4 5">
    <name type="scientific">Demequina litoralis</name>
    <dbReference type="NCBI Taxonomy" id="3051660"/>
    <lineage>
        <taxon>Bacteria</taxon>
        <taxon>Bacillati</taxon>
        <taxon>Actinomycetota</taxon>
        <taxon>Actinomycetes</taxon>
        <taxon>Micrococcales</taxon>
        <taxon>Demequinaceae</taxon>
        <taxon>Demequina</taxon>
    </lineage>
</organism>
<evidence type="ECO:0000256" key="2">
    <source>
        <dbReference type="ARBA" id="ARBA00022840"/>
    </source>
</evidence>
<protein>
    <submittedName>
        <fullName evidence="4">AAA family ATPase</fullName>
    </submittedName>
</protein>
<dbReference type="InterPro" id="IPR016032">
    <property type="entry name" value="Sig_transdc_resp-reg_C-effctor"/>
</dbReference>
<dbReference type="PRINTS" id="PR00038">
    <property type="entry name" value="HTHLUXR"/>
</dbReference>
<name>A0ABT8G632_9MICO</name>
<dbReference type="SMART" id="SM00421">
    <property type="entry name" value="HTH_LUXR"/>
    <property type="match status" value="1"/>
</dbReference>
<dbReference type="InterPro" id="IPR027417">
    <property type="entry name" value="P-loop_NTPase"/>
</dbReference>